<dbReference type="Gene3D" id="1.20.1250.20">
    <property type="entry name" value="MFS general substrate transporter like domains"/>
    <property type="match status" value="1"/>
</dbReference>
<feature type="transmembrane region" description="Helical" evidence="7">
    <location>
        <begin position="66"/>
        <end position="85"/>
    </location>
</feature>
<keyword evidence="4 7" id="KW-0812">Transmembrane</keyword>
<keyword evidence="3" id="KW-1003">Cell membrane</keyword>
<comment type="subcellular location">
    <subcellularLocation>
        <location evidence="1">Cell membrane</location>
        <topology evidence="1">Multi-pass membrane protein</topology>
    </subcellularLocation>
</comment>
<dbReference type="PANTHER" id="PTHR23517:SF3">
    <property type="entry name" value="INTEGRAL MEMBRANE TRANSPORT PROTEIN"/>
    <property type="match status" value="1"/>
</dbReference>
<dbReference type="PROSITE" id="PS50850">
    <property type="entry name" value="MFS"/>
    <property type="match status" value="1"/>
</dbReference>
<dbReference type="Proteomes" id="UP001151071">
    <property type="component" value="Unassembled WGS sequence"/>
</dbReference>
<feature type="transmembrane region" description="Helical" evidence="7">
    <location>
        <begin position="306"/>
        <end position="326"/>
    </location>
</feature>
<protein>
    <submittedName>
        <fullName evidence="9">MFS transporter</fullName>
    </submittedName>
</protein>
<evidence type="ECO:0000313" key="9">
    <source>
        <dbReference type="EMBL" id="MDA5108472.1"/>
    </source>
</evidence>
<feature type="transmembrane region" description="Helical" evidence="7">
    <location>
        <begin position="251"/>
        <end position="271"/>
    </location>
</feature>
<dbReference type="InterPro" id="IPR011701">
    <property type="entry name" value="MFS"/>
</dbReference>
<keyword evidence="2" id="KW-0813">Transport</keyword>
<feature type="transmembrane region" description="Helical" evidence="7">
    <location>
        <begin position="209"/>
        <end position="231"/>
    </location>
</feature>
<dbReference type="GO" id="GO:0022857">
    <property type="term" value="F:transmembrane transporter activity"/>
    <property type="evidence" value="ECO:0007669"/>
    <property type="project" value="InterPro"/>
</dbReference>
<name>A0A9X3TPN8_9BACL</name>
<evidence type="ECO:0000256" key="3">
    <source>
        <dbReference type="ARBA" id="ARBA00022475"/>
    </source>
</evidence>
<dbReference type="SUPFAM" id="SSF103473">
    <property type="entry name" value="MFS general substrate transporter"/>
    <property type="match status" value="1"/>
</dbReference>
<feature type="domain" description="Major facilitator superfamily (MFS) profile" evidence="8">
    <location>
        <begin position="1"/>
        <end position="393"/>
    </location>
</feature>
<proteinExistence type="predicted"/>
<evidence type="ECO:0000256" key="5">
    <source>
        <dbReference type="ARBA" id="ARBA00022989"/>
    </source>
</evidence>
<feature type="transmembrane region" description="Helical" evidence="7">
    <location>
        <begin position="158"/>
        <end position="176"/>
    </location>
</feature>
<keyword evidence="5 7" id="KW-1133">Transmembrane helix</keyword>
<feature type="transmembrane region" description="Helical" evidence="7">
    <location>
        <begin position="91"/>
        <end position="113"/>
    </location>
</feature>
<organism evidence="9 10">
    <name type="scientific">Brevibacillus thermoruber</name>
    <dbReference type="NCBI Taxonomy" id="33942"/>
    <lineage>
        <taxon>Bacteria</taxon>
        <taxon>Bacillati</taxon>
        <taxon>Bacillota</taxon>
        <taxon>Bacilli</taxon>
        <taxon>Bacillales</taxon>
        <taxon>Paenibacillaceae</taxon>
        <taxon>Brevibacillus</taxon>
    </lineage>
</organism>
<dbReference type="EMBL" id="JAPYYP010000008">
    <property type="protein sequence ID" value="MDA5108472.1"/>
    <property type="molecule type" value="Genomic_DNA"/>
</dbReference>
<dbReference type="PANTHER" id="PTHR23517">
    <property type="entry name" value="RESISTANCE PROTEIN MDTM, PUTATIVE-RELATED-RELATED"/>
    <property type="match status" value="1"/>
</dbReference>
<evidence type="ECO:0000256" key="2">
    <source>
        <dbReference type="ARBA" id="ARBA00022448"/>
    </source>
</evidence>
<feature type="transmembrane region" description="Helical" evidence="7">
    <location>
        <begin position="133"/>
        <end position="152"/>
    </location>
</feature>
<feature type="transmembrane region" description="Helical" evidence="7">
    <location>
        <begin position="338"/>
        <end position="360"/>
    </location>
</feature>
<accession>A0A9X3TPN8</accession>
<comment type="caution">
    <text evidence="9">The sequence shown here is derived from an EMBL/GenBank/DDBJ whole genome shotgun (WGS) entry which is preliminary data.</text>
</comment>
<evidence type="ECO:0000259" key="8">
    <source>
        <dbReference type="PROSITE" id="PS50850"/>
    </source>
</evidence>
<gene>
    <name evidence="9" type="ORF">O3V59_08870</name>
</gene>
<dbReference type="InterPro" id="IPR020846">
    <property type="entry name" value="MFS_dom"/>
</dbReference>
<reference evidence="9" key="1">
    <citation type="submission" date="2022-12" db="EMBL/GenBank/DDBJ databases">
        <title>Draft genome sequence of the thermophilic strain Brevibacillus thermoruber HT42, isolated from Los Humeros, Puebla, Mexico, with biotechnological potential.</title>
        <authorList>
            <person name="Lara Sanchez J."/>
            <person name="Solis Palacios R."/>
            <person name="Bustos Baena A.S."/>
            <person name="Ruz Baez A.E."/>
            <person name="Espinosa Luna G."/>
            <person name="Oliart Ros R.M."/>
        </authorList>
    </citation>
    <scope>NUCLEOTIDE SEQUENCE</scope>
    <source>
        <strain evidence="9">HT42</strain>
    </source>
</reference>
<evidence type="ECO:0000256" key="7">
    <source>
        <dbReference type="SAM" id="Phobius"/>
    </source>
</evidence>
<keyword evidence="10" id="KW-1185">Reference proteome</keyword>
<feature type="transmembrane region" description="Helical" evidence="7">
    <location>
        <begin position="366"/>
        <end position="387"/>
    </location>
</feature>
<sequence length="397" mass="41840">MRILLFVVLFLVSFDMHAQTPLLAPYMLVLGASGAMIGVVLGAYAISNLGGNLIAGPFLDRFPKKWFVAGGLLLAGLILSGQGVVQVPEHFFVLRLILGFLMAFVSPACFAMLGETGRTRAEQGELMAKNGMVLTTAAIVSPAVGSFFAVQFGYGQSFVILGGIMAAAGVFALLVLPGRRADGRSVSDSAASTANSAAVAARLPQQSSLMAVVANPYLYPAFLGGFAVVYAQGTLIYEVPLLIQRHDLSPSVTGILFSLKGLGALATLSQFWLARTSPEQRTLVGLCLMSLLTYGLAIGLDVSLYLMMFLFGICSGLLFPALSTILMLHVPRDLYGSAFSLFSAVTSAGAILSPIVAGIIDNWNHSFFIVFFVTGGAFLLGGLHRLIQQGAASPIDR</sequence>
<evidence type="ECO:0000256" key="6">
    <source>
        <dbReference type="ARBA" id="ARBA00023136"/>
    </source>
</evidence>
<evidence type="ECO:0000313" key="10">
    <source>
        <dbReference type="Proteomes" id="UP001151071"/>
    </source>
</evidence>
<dbReference type="AlphaFoldDB" id="A0A9X3TPN8"/>
<dbReference type="InterPro" id="IPR036259">
    <property type="entry name" value="MFS_trans_sf"/>
</dbReference>
<feature type="transmembrane region" description="Helical" evidence="7">
    <location>
        <begin position="283"/>
        <end position="300"/>
    </location>
</feature>
<evidence type="ECO:0000256" key="1">
    <source>
        <dbReference type="ARBA" id="ARBA00004651"/>
    </source>
</evidence>
<dbReference type="InterPro" id="IPR050171">
    <property type="entry name" value="MFS_Transporters"/>
</dbReference>
<evidence type="ECO:0000256" key="4">
    <source>
        <dbReference type="ARBA" id="ARBA00022692"/>
    </source>
</evidence>
<dbReference type="GO" id="GO:0005886">
    <property type="term" value="C:plasma membrane"/>
    <property type="evidence" value="ECO:0007669"/>
    <property type="project" value="UniProtKB-SubCell"/>
</dbReference>
<dbReference type="RefSeq" id="WP_029099328.1">
    <property type="nucleotide sequence ID" value="NZ_JAPYYP010000008.1"/>
</dbReference>
<keyword evidence="6 7" id="KW-0472">Membrane</keyword>
<dbReference type="Pfam" id="PF07690">
    <property type="entry name" value="MFS_1"/>
    <property type="match status" value="1"/>
</dbReference>